<comment type="caution">
    <text evidence="3">The sequence shown here is derived from an EMBL/GenBank/DDBJ whole genome shotgun (WGS) entry which is preliminary data.</text>
</comment>
<dbReference type="Proteomes" id="UP001370758">
    <property type="component" value="Unassembled WGS sequence"/>
</dbReference>
<feature type="region of interest" description="Disordered" evidence="1">
    <location>
        <begin position="125"/>
        <end position="216"/>
    </location>
</feature>
<keyword evidence="4" id="KW-1185">Reference proteome</keyword>
<evidence type="ECO:0000313" key="3">
    <source>
        <dbReference type="EMBL" id="KAK6503889.1"/>
    </source>
</evidence>
<protein>
    <submittedName>
        <fullName evidence="3">Uncharacterized protein</fullName>
    </submittedName>
</protein>
<organism evidence="3 4">
    <name type="scientific">Arthrobotrys musiformis</name>
    <dbReference type="NCBI Taxonomy" id="47236"/>
    <lineage>
        <taxon>Eukaryota</taxon>
        <taxon>Fungi</taxon>
        <taxon>Dikarya</taxon>
        <taxon>Ascomycota</taxon>
        <taxon>Pezizomycotina</taxon>
        <taxon>Orbiliomycetes</taxon>
        <taxon>Orbiliales</taxon>
        <taxon>Orbiliaceae</taxon>
        <taxon>Arthrobotrys</taxon>
    </lineage>
</organism>
<feature type="compositionally biased region" description="Low complexity" evidence="1">
    <location>
        <begin position="194"/>
        <end position="214"/>
    </location>
</feature>
<evidence type="ECO:0000256" key="2">
    <source>
        <dbReference type="SAM" id="SignalP"/>
    </source>
</evidence>
<feature type="compositionally biased region" description="Low complexity" evidence="1">
    <location>
        <begin position="128"/>
        <end position="186"/>
    </location>
</feature>
<feature type="signal peptide" evidence="2">
    <location>
        <begin position="1"/>
        <end position="20"/>
    </location>
</feature>
<dbReference type="AlphaFoldDB" id="A0AAV9WAH2"/>
<evidence type="ECO:0000256" key="1">
    <source>
        <dbReference type="SAM" id="MobiDB-lite"/>
    </source>
</evidence>
<name>A0AAV9WAH2_9PEZI</name>
<sequence length="235" mass="23857">MRSTLSSVLLALAAVEIAVAVQPIGGFMAIAKRQAVCVGAVICEQTATSCISCETGFYCSGGGCCEDGQICSGFKPCVDAGTPVRDAEETQVCPTDAPICTASDLIPVCSGSLEDWATISAGLGGAQTTDIDTPTFTTPSFTPSETSTDFESEFTTTSEFEVESSTSFEESTTPAPTSPFETTAAPGSTDAAETSSSVRTTSTTSSPSSTPNSSAKTQLSLGLVAGLMLATSLLL</sequence>
<gene>
    <name evidence="3" type="ORF">TWF481_008890</name>
</gene>
<keyword evidence="2" id="KW-0732">Signal</keyword>
<dbReference type="EMBL" id="JAVHJL010000005">
    <property type="protein sequence ID" value="KAK6503889.1"/>
    <property type="molecule type" value="Genomic_DNA"/>
</dbReference>
<accession>A0AAV9WAH2</accession>
<evidence type="ECO:0000313" key="4">
    <source>
        <dbReference type="Proteomes" id="UP001370758"/>
    </source>
</evidence>
<proteinExistence type="predicted"/>
<reference evidence="3 4" key="1">
    <citation type="submission" date="2023-08" db="EMBL/GenBank/DDBJ databases">
        <authorList>
            <person name="Palmer J.M."/>
        </authorList>
    </citation>
    <scope>NUCLEOTIDE SEQUENCE [LARGE SCALE GENOMIC DNA]</scope>
    <source>
        <strain evidence="3 4">TWF481</strain>
    </source>
</reference>
<feature type="chain" id="PRO_5043720955" evidence="2">
    <location>
        <begin position="21"/>
        <end position="235"/>
    </location>
</feature>